<dbReference type="KEGG" id="meiy:MIN45_P1943"/>
<proteinExistence type="predicted"/>
<gene>
    <name evidence="1" type="ORF">MIN45_P1943</name>
</gene>
<dbReference type="AlphaFoldDB" id="A0AAU9C0G8"/>
<keyword evidence="2" id="KW-1185">Reference proteome</keyword>
<dbReference type="Gene3D" id="2.40.160.10">
    <property type="entry name" value="Porin"/>
    <property type="match status" value="1"/>
</dbReference>
<dbReference type="SUPFAM" id="SSF56935">
    <property type="entry name" value="Porins"/>
    <property type="match status" value="1"/>
</dbReference>
<reference evidence="2" key="1">
    <citation type="journal article" date="2024" name="Int. J. Syst. Evol. Microbiol.">
        <title>Methylomarinovum tepidoasis sp. nov., a moderately thermophilic methanotroph of the family Methylothermaceae isolated from a deep-sea hydrothermal field.</title>
        <authorList>
            <person name="Hirayama H."/>
            <person name="Takaki Y."/>
            <person name="Abe M."/>
            <person name="Miyazaki M."/>
            <person name="Uematsu K."/>
            <person name="Matsui Y."/>
            <person name="Takai K."/>
        </authorList>
    </citation>
    <scope>NUCLEOTIDE SEQUENCE [LARGE SCALE GENOMIC DNA]</scope>
    <source>
        <strain evidence="2">IN45</strain>
    </source>
</reference>
<dbReference type="Proteomes" id="UP001321450">
    <property type="component" value="Chromosome"/>
</dbReference>
<evidence type="ECO:0008006" key="3">
    <source>
        <dbReference type="Google" id="ProtNLM"/>
    </source>
</evidence>
<protein>
    <recommendedName>
        <fullName evidence="3">Porin</fullName>
    </recommendedName>
</protein>
<accession>A0AAU9C0G8</accession>
<dbReference type="InterPro" id="IPR023614">
    <property type="entry name" value="Porin_dom_sf"/>
</dbReference>
<evidence type="ECO:0000313" key="1">
    <source>
        <dbReference type="EMBL" id="BCX89570.1"/>
    </source>
</evidence>
<name>A0AAU9C0G8_9GAMM</name>
<dbReference type="RefSeq" id="WP_286291948.1">
    <property type="nucleotide sequence ID" value="NZ_AP024718.1"/>
</dbReference>
<evidence type="ECO:0000313" key="2">
    <source>
        <dbReference type="Proteomes" id="UP001321450"/>
    </source>
</evidence>
<sequence>MGGFFFIGRDPAREILWLAIIWTLGLLPAEALEWDDWQERINLHGFASQGYTWTSANNLYGHSENGSPNFTEIGLNLRLDPMPWMSVAAQGIYRHAGKVENQVQLDYGFLELRPYTDTRLRLILRGGRVKNPFGLYNETRDVAFTRPSILLPQSVYLDRSRSLYLSSDGGQLEVDYTWGSHEFSFRFNTGLYRDEFKEVEANIFGFNPPGDISANRPLFLGQLRYEYNTGQLILAVSHADVELEYRSALPDDPVALFLANTPFKTGRLHSRPLLFSLQLNGERWSLTGEYMFQFQQVRHFGPGFDHDFTSAGWYVQGRYHILPNVQILGRYDVFYLNRSDHDGSDLGLEPLRPRHAAFAKDWTGGLRWDITPHWMVAAEYHYVNGTAWLPFQDNPQPPDTQRHWHLVMGLVSFRF</sequence>
<dbReference type="EMBL" id="AP024718">
    <property type="protein sequence ID" value="BCX89570.1"/>
    <property type="molecule type" value="Genomic_DNA"/>
</dbReference>
<organism evidence="1 2">
    <name type="scientific">Methylomarinovum tepidoasis</name>
    <dbReference type="NCBI Taxonomy" id="2840183"/>
    <lineage>
        <taxon>Bacteria</taxon>
        <taxon>Pseudomonadati</taxon>
        <taxon>Pseudomonadota</taxon>
        <taxon>Gammaproteobacteria</taxon>
        <taxon>Methylococcales</taxon>
        <taxon>Methylothermaceae</taxon>
        <taxon>Methylomarinovum</taxon>
    </lineage>
</organism>